<protein>
    <recommendedName>
        <fullName evidence="4">Helicase-associated domain-containing protein</fullName>
    </recommendedName>
</protein>
<feature type="compositionally biased region" description="Basic and acidic residues" evidence="1">
    <location>
        <begin position="379"/>
        <end position="393"/>
    </location>
</feature>
<evidence type="ECO:0000256" key="1">
    <source>
        <dbReference type="SAM" id="MobiDB-lite"/>
    </source>
</evidence>
<dbReference type="Proteomes" id="UP000355283">
    <property type="component" value="Unassembled WGS sequence"/>
</dbReference>
<feature type="region of interest" description="Disordered" evidence="1">
    <location>
        <begin position="353"/>
        <end position="445"/>
    </location>
</feature>
<organism evidence="2 3">
    <name type="scientific">Nannochloropsis salina CCMP1776</name>
    <dbReference type="NCBI Taxonomy" id="1027361"/>
    <lineage>
        <taxon>Eukaryota</taxon>
        <taxon>Sar</taxon>
        <taxon>Stramenopiles</taxon>
        <taxon>Ochrophyta</taxon>
        <taxon>Eustigmatophyceae</taxon>
        <taxon>Eustigmatales</taxon>
        <taxon>Monodopsidaceae</taxon>
        <taxon>Microchloropsis</taxon>
        <taxon>Microchloropsis salina</taxon>
    </lineage>
</organism>
<feature type="compositionally biased region" description="Basic residues" evidence="1">
    <location>
        <begin position="434"/>
        <end position="445"/>
    </location>
</feature>
<evidence type="ECO:0000313" key="2">
    <source>
        <dbReference type="EMBL" id="TFJ82340.1"/>
    </source>
</evidence>
<keyword evidence="3" id="KW-1185">Reference proteome</keyword>
<evidence type="ECO:0000313" key="3">
    <source>
        <dbReference type="Proteomes" id="UP000355283"/>
    </source>
</evidence>
<dbReference type="PANTHER" id="PTHR37066">
    <property type="entry name" value="HELICASE-ASSOCIATED"/>
    <property type="match status" value="1"/>
</dbReference>
<dbReference type="PANTHER" id="PTHR37066:SF1">
    <property type="entry name" value="LNS2_PITP DOMAIN-CONTAINING PROTEIN"/>
    <property type="match status" value="1"/>
</dbReference>
<accession>A0A4D9CT48</accession>
<sequence>MALRATTAAALMGTVLSFVGIGPFRSPAWRSSSCSNSGSSASTYAEIGWGTRPGPALSSAICTANHAREEGKRRGGQGGRGKGGTALWMARRETWTDIPLKDFYDAVGIYISTNGGNTVPEDFVVPFDASLWPERMQGLKLGRYFKKLVTDAELREQDPGMVARLEEELGVEVGLSDWDKFFQALLAFKRIKNSMKVLARFVIPSEDPWPSVLWGYRLGVRVGNLRTTGRFLTGLDEETKEERVSMLNDIGFEWKPRLPKKSLEDLNAWFNPIVEALKVYARMGGDISDIKPFVDPEILSDAEVPDFEALQKEVPEAIPWRDQDHRVGSESILEDEEAPTDIFFVPGLRRHQRRQARLAGKGKTMGGAEAAGMNGGKEGGGEGGREDGLPEKKTRGRKVGSGAGGKRKGKKEGEGEEGEEVTGTSAKVGGTSGPKKRGRKPKVVE</sequence>
<gene>
    <name evidence="2" type="ORF">NSK_006350</name>
</gene>
<name>A0A4D9CT48_9STRA</name>
<proteinExistence type="predicted"/>
<comment type="caution">
    <text evidence="2">The sequence shown here is derived from an EMBL/GenBank/DDBJ whole genome shotgun (WGS) entry which is preliminary data.</text>
</comment>
<dbReference type="EMBL" id="SDOX01000115">
    <property type="protein sequence ID" value="TFJ82340.1"/>
    <property type="molecule type" value="Genomic_DNA"/>
</dbReference>
<dbReference type="OrthoDB" id="70932at2759"/>
<reference evidence="2 3" key="1">
    <citation type="submission" date="2019-01" db="EMBL/GenBank/DDBJ databases">
        <title>Nuclear Genome Assembly of the Microalgal Biofuel strain Nannochloropsis salina CCMP1776.</title>
        <authorList>
            <person name="Hovde B."/>
        </authorList>
    </citation>
    <scope>NUCLEOTIDE SEQUENCE [LARGE SCALE GENOMIC DNA]</scope>
    <source>
        <strain evidence="2 3">CCMP1776</strain>
    </source>
</reference>
<dbReference type="AlphaFoldDB" id="A0A4D9CT48"/>
<evidence type="ECO:0008006" key="4">
    <source>
        <dbReference type="Google" id="ProtNLM"/>
    </source>
</evidence>